<comment type="caution">
    <text evidence="2">The sequence shown here is derived from an EMBL/GenBank/DDBJ whole genome shotgun (WGS) entry which is preliminary data.</text>
</comment>
<gene>
    <name evidence="2" type="ORF">ACFPN5_11585</name>
</gene>
<organism evidence="2 3">
    <name type="scientific">Massilia niabensis</name>
    <dbReference type="NCBI Taxonomy" id="544910"/>
    <lineage>
        <taxon>Bacteria</taxon>
        <taxon>Pseudomonadati</taxon>
        <taxon>Pseudomonadota</taxon>
        <taxon>Betaproteobacteria</taxon>
        <taxon>Burkholderiales</taxon>
        <taxon>Oxalobacteraceae</taxon>
        <taxon>Telluria group</taxon>
        <taxon>Massilia</taxon>
    </lineage>
</organism>
<dbReference type="SUPFAM" id="SSF53474">
    <property type="entry name" value="alpha/beta-Hydrolases"/>
    <property type="match status" value="1"/>
</dbReference>
<evidence type="ECO:0000313" key="2">
    <source>
        <dbReference type="EMBL" id="MFC5460448.1"/>
    </source>
</evidence>
<keyword evidence="3" id="KW-1185">Reference proteome</keyword>
<accession>A0ABW0L658</accession>
<proteinExistence type="predicted"/>
<dbReference type="PANTHER" id="PTHR32015:SF1">
    <property type="entry name" value="LIPASE"/>
    <property type="match status" value="1"/>
</dbReference>
<dbReference type="RefSeq" id="WP_379783327.1">
    <property type="nucleotide sequence ID" value="NZ_JBHSMU010000011.1"/>
</dbReference>
<dbReference type="PANTHER" id="PTHR32015">
    <property type="entry name" value="FASTING INDUCED LIPASE"/>
    <property type="match status" value="1"/>
</dbReference>
<dbReference type="InterPro" id="IPR029058">
    <property type="entry name" value="AB_hydrolase_fold"/>
</dbReference>
<dbReference type="Pfam" id="PF01674">
    <property type="entry name" value="Lipase_2"/>
    <property type="match status" value="1"/>
</dbReference>
<dbReference type="Gene3D" id="3.40.50.1820">
    <property type="entry name" value="alpha/beta hydrolase"/>
    <property type="match status" value="1"/>
</dbReference>
<dbReference type="GO" id="GO:0016787">
    <property type="term" value="F:hydrolase activity"/>
    <property type="evidence" value="ECO:0007669"/>
    <property type="project" value="UniProtKB-KW"/>
</dbReference>
<evidence type="ECO:0000313" key="3">
    <source>
        <dbReference type="Proteomes" id="UP001596050"/>
    </source>
</evidence>
<sequence length="975" mass="104914">MNQFPNDFPHTLTGFGGDPSLDQAQHRERCKKCPVILVHGNATNSSDPKYGMQAMRTFLKNADYQDCEIWALDYLGEHNTLPVLFGPHRNHIDAFRRFVDEVRDYLDVEKLDFIGHSLGCGMVNGYLRGLQSDGQWNHEDHRLDAAGTFVGIAGATYGLGTGIGSVDEFRTGGPFEVASHRFGDVSSEDTPAGANDRSQQIAPDEAWKVTTSLDDNQVCYVSIIAREDFVDQMHPNTSRRHGADLNKVFNVGSGTTGHERIIKEQAVFDAFKGYLNRQAPVPPVSFSVDKESGNYGANLQVTLTVSPAGATVDYAARRLTRAVQAGYLVETVAEAHEGALSNQQSLTLAHDGAWDVTFTAGSGEPLARTYGVNVLVPELAILTDNGTPFQGSLEVKTMTSKGTVYYSTDKTEWLARSNPIIHETTTLYFIAIDAEGLASPIVSRTYEKKAVEFVKASLAAHFIAGRLDVSGYLDLTRQLGANAVITLYFVNGEWVRDPDVTEVALAPPDISISDEGGVKDAPVTVALAAHHATDSAPTIYYTLDGSPPTRRSPCFTSSGLIRLDSAGTTTLTCRACDAAGHWSDTVTKTYTMECKDGPRISCDKPGGVYPGPIHPMISVPDQAGSGTVVYYTDDGSDPSDPNNPNRKSFVDKKRFTIRGNGTHAILCYMKDSAGHEAFQAFGWQIDDDDYPETRISPSAGGNVVGEVRIELKVCEPCEWTRYTIDNDALDGSEPSDTNGETYTAPIVLAQNARLRFRSKSLSGKLEPVHTATFTVTRQPDRLVFDSDPQCTGYLIAEQGGTILVGTGNMLRIGAVAGSTAGTVPAGSEQPAPHGDSRAILHFDTSSLPDNAGIRHACLEVAFHAKSGDPWSGGRNIEVDVQRGHFGSSRALHAGDWDARATAEGVARIEECSSGTCNSTDFSQAGLDAINKTGITQCRLRMTPPANGGNGACLMLEGGTMARLYVTLASPDQASP</sequence>
<dbReference type="Pfam" id="PF13290">
    <property type="entry name" value="CHB_HEX_C_1"/>
    <property type="match status" value="1"/>
</dbReference>
<protein>
    <submittedName>
        <fullName evidence="2">Alpha/beta fold hydrolase</fullName>
    </submittedName>
</protein>
<dbReference type="Pfam" id="PF13287">
    <property type="entry name" value="Fn3_assoc"/>
    <property type="match status" value="1"/>
</dbReference>
<dbReference type="InterPro" id="IPR026876">
    <property type="entry name" value="Fn3_assoc_repeat"/>
</dbReference>
<dbReference type="InterPro" id="IPR002918">
    <property type="entry name" value="Lipase_EstA/Esterase_EstB"/>
</dbReference>
<dbReference type="Proteomes" id="UP001596050">
    <property type="component" value="Unassembled WGS sequence"/>
</dbReference>
<name>A0ABW0L658_9BURK</name>
<reference evidence="3" key="1">
    <citation type="journal article" date="2019" name="Int. J. Syst. Evol. Microbiol.">
        <title>The Global Catalogue of Microorganisms (GCM) 10K type strain sequencing project: providing services to taxonomists for standard genome sequencing and annotation.</title>
        <authorList>
            <consortium name="The Broad Institute Genomics Platform"/>
            <consortium name="The Broad Institute Genome Sequencing Center for Infectious Disease"/>
            <person name="Wu L."/>
            <person name="Ma J."/>
        </authorList>
    </citation>
    <scope>NUCLEOTIDE SEQUENCE [LARGE SCALE GENOMIC DNA]</scope>
    <source>
        <strain evidence="3">KACC 12649</strain>
    </source>
</reference>
<feature type="domain" description="GH29D-like beta-sandwich" evidence="1">
    <location>
        <begin position="516"/>
        <end position="587"/>
    </location>
</feature>
<dbReference type="InterPro" id="IPR059177">
    <property type="entry name" value="GH29D-like_dom"/>
</dbReference>
<keyword evidence="2" id="KW-0378">Hydrolase</keyword>
<dbReference type="EMBL" id="JBHSMU010000011">
    <property type="protein sequence ID" value="MFC5460448.1"/>
    <property type="molecule type" value="Genomic_DNA"/>
</dbReference>
<evidence type="ECO:0000259" key="1">
    <source>
        <dbReference type="Pfam" id="PF13290"/>
    </source>
</evidence>